<dbReference type="InterPro" id="IPR013783">
    <property type="entry name" value="Ig-like_fold"/>
</dbReference>
<dbReference type="PANTHER" id="PTHR13817">
    <property type="entry name" value="TITIN"/>
    <property type="match status" value="1"/>
</dbReference>
<reference evidence="3" key="1">
    <citation type="journal article" date="2020" name="mSystems">
        <title>Genome- and Community-Level Interaction Insights into Carbon Utilization and Element Cycling Functions of Hydrothermarchaeota in Hydrothermal Sediment.</title>
        <authorList>
            <person name="Zhou Z."/>
            <person name="Liu Y."/>
            <person name="Xu W."/>
            <person name="Pan J."/>
            <person name="Luo Z.H."/>
            <person name="Li M."/>
        </authorList>
    </citation>
    <scope>NUCLEOTIDE SEQUENCE [LARGE SCALE GENOMIC DNA]</scope>
    <source>
        <strain evidence="3">SpSt-776</strain>
    </source>
</reference>
<sequence length="369" mass="41649">MPREFLTFLRKAGELRPRALLSVLPVSLTLFILIAACGKKMDPLPPEAVLPGPVKEFSLVQEGEGLLLSWQFPTENQLGQPLTQLSGFRLERCETKELSPPLGCLVDFIVVADIELDYPRVGQVKDGSVFYRDHKLTPGRRYYYRVAAYDPSRYPGAWSRVLSHAWGVLPQTPQQLEAEAGDRQVVLSWSPVTRLKDGSPARDLAGYYVYRRAAGGDWTRITPALVTDTAFRDVTVKNDVEYTYMVRAVRQVGPDRLESLDSPTRTVKPEDLTPPPPVLNLVAAITAKGVELRWDDSPAPDLAGYRVYRRRAGEAHFTRLTPELLKKPYYVDTRVSRGQTYYYYVIAVDNSRRANESLPSEETVVNYQL</sequence>
<accession>A0A7C3WQF1</accession>
<dbReference type="SUPFAM" id="SSF49265">
    <property type="entry name" value="Fibronectin type III"/>
    <property type="match status" value="2"/>
</dbReference>
<dbReference type="EMBL" id="DTHB01000016">
    <property type="protein sequence ID" value="HGB13855.1"/>
    <property type="molecule type" value="Genomic_DNA"/>
</dbReference>
<dbReference type="PROSITE" id="PS50853">
    <property type="entry name" value="FN3"/>
    <property type="match status" value="1"/>
</dbReference>
<dbReference type="AlphaFoldDB" id="A0A7C3WQF1"/>
<feature type="domain" description="Fibronectin type-III" evidence="2">
    <location>
        <begin position="169"/>
        <end position="276"/>
    </location>
</feature>
<dbReference type="Gene3D" id="2.60.40.10">
    <property type="entry name" value="Immunoglobulins"/>
    <property type="match status" value="3"/>
</dbReference>
<proteinExistence type="predicted"/>
<gene>
    <name evidence="3" type="ORF">ENV62_01255</name>
</gene>
<dbReference type="SMART" id="SM00060">
    <property type="entry name" value="FN3"/>
    <property type="match status" value="3"/>
</dbReference>
<dbReference type="PANTHER" id="PTHR13817:SF151">
    <property type="entry name" value="TITIN"/>
    <property type="match status" value="1"/>
</dbReference>
<evidence type="ECO:0000256" key="1">
    <source>
        <dbReference type="ARBA" id="ARBA00022737"/>
    </source>
</evidence>
<dbReference type="InterPro" id="IPR036116">
    <property type="entry name" value="FN3_sf"/>
</dbReference>
<comment type="caution">
    <text evidence="3">The sequence shown here is derived from an EMBL/GenBank/DDBJ whole genome shotgun (WGS) entry which is preliminary data.</text>
</comment>
<dbReference type="CDD" id="cd00063">
    <property type="entry name" value="FN3"/>
    <property type="match status" value="2"/>
</dbReference>
<dbReference type="InterPro" id="IPR003961">
    <property type="entry name" value="FN3_dom"/>
</dbReference>
<evidence type="ECO:0000313" key="3">
    <source>
        <dbReference type="EMBL" id="HGB13855.1"/>
    </source>
</evidence>
<name>A0A7C3WQF1_9BACT</name>
<protein>
    <recommendedName>
        <fullName evidence="2">Fibronectin type-III domain-containing protein</fullName>
    </recommendedName>
</protein>
<evidence type="ECO:0000259" key="2">
    <source>
        <dbReference type="PROSITE" id="PS50853"/>
    </source>
</evidence>
<keyword evidence="1" id="KW-0677">Repeat</keyword>
<dbReference type="InterPro" id="IPR050964">
    <property type="entry name" value="Striated_Muscle_Regulatory"/>
</dbReference>
<organism evidence="3">
    <name type="scientific">Desulfobacca acetoxidans</name>
    <dbReference type="NCBI Taxonomy" id="60893"/>
    <lineage>
        <taxon>Bacteria</taxon>
        <taxon>Pseudomonadati</taxon>
        <taxon>Thermodesulfobacteriota</taxon>
        <taxon>Desulfobaccia</taxon>
        <taxon>Desulfobaccales</taxon>
        <taxon>Desulfobaccaceae</taxon>
        <taxon>Desulfobacca</taxon>
    </lineage>
</organism>